<protein>
    <submittedName>
        <fullName evidence="1">Uncharacterized protein</fullName>
    </submittedName>
</protein>
<reference evidence="1" key="1">
    <citation type="submission" date="2020-11" db="EMBL/GenBank/DDBJ databases">
        <authorList>
            <consortium name="DOE Joint Genome Institute"/>
            <person name="Ahrendt S."/>
            <person name="Riley R."/>
            <person name="Andreopoulos W."/>
            <person name="Labutti K."/>
            <person name="Pangilinan J."/>
            <person name="Ruiz-Duenas F.J."/>
            <person name="Barrasa J.M."/>
            <person name="Sanchez-Garcia M."/>
            <person name="Camarero S."/>
            <person name="Miyauchi S."/>
            <person name="Serrano A."/>
            <person name="Linde D."/>
            <person name="Babiker R."/>
            <person name="Drula E."/>
            <person name="Ayuso-Fernandez I."/>
            <person name="Pacheco R."/>
            <person name="Padilla G."/>
            <person name="Ferreira P."/>
            <person name="Barriuso J."/>
            <person name="Kellner H."/>
            <person name="Castanera R."/>
            <person name="Alfaro M."/>
            <person name="Ramirez L."/>
            <person name="Pisabarro A.G."/>
            <person name="Kuo A."/>
            <person name="Tritt A."/>
            <person name="Lipzen A."/>
            <person name="He G."/>
            <person name="Yan M."/>
            <person name="Ng V."/>
            <person name="Cullen D."/>
            <person name="Martin F."/>
            <person name="Rosso M.-N."/>
            <person name="Henrissat B."/>
            <person name="Hibbett D."/>
            <person name="Martinez A.T."/>
            <person name="Grigoriev I.V."/>
        </authorList>
    </citation>
    <scope>NUCLEOTIDE SEQUENCE</scope>
    <source>
        <strain evidence="1">AH 40177</strain>
    </source>
</reference>
<accession>A0A9P5P4X3</accession>
<dbReference type="EMBL" id="JADNRY010000935">
    <property type="protein sequence ID" value="KAF9023994.1"/>
    <property type="molecule type" value="Genomic_DNA"/>
</dbReference>
<organism evidence="1 2">
    <name type="scientific">Rhodocollybia butyracea</name>
    <dbReference type="NCBI Taxonomy" id="206335"/>
    <lineage>
        <taxon>Eukaryota</taxon>
        <taxon>Fungi</taxon>
        <taxon>Dikarya</taxon>
        <taxon>Basidiomycota</taxon>
        <taxon>Agaricomycotina</taxon>
        <taxon>Agaricomycetes</taxon>
        <taxon>Agaricomycetidae</taxon>
        <taxon>Agaricales</taxon>
        <taxon>Marasmiineae</taxon>
        <taxon>Omphalotaceae</taxon>
        <taxon>Rhodocollybia</taxon>
    </lineage>
</organism>
<evidence type="ECO:0000313" key="1">
    <source>
        <dbReference type="EMBL" id="KAF9023994.1"/>
    </source>
</evidence>
<name>A0A9P5P4X3_9AGAR</name>
<gene>
    <name evidence="1" type="ORF">BDP27DRAFT_1376900</name>
</gene>
<evidence type="ECO:0000313" key="2">
    <source>
        <dbReference type="Proteomes" id="UP000772434"/>
    </source>
</evidence>
<sequence>MFRSQFEATLQDTTTSLGLCWVGNSSVPAVSLIASKLSECSGREEKHRKSQDYERDDKRKYGWNLGALRGRDSAMREPTFLIESAKISQCRNIDLSKIYIANGKNRCTGITSWRDIEYEPKQHKLGWEVTHHEARSVPAELYTPFHTVSFRTPTLISKRSKLPSAAICAKAEVGGFSVSREAYYNEVVPVQTYGAKTWRTDDELEDWDEAGFRLRVGSEPTTLAWYV</sequence>
<comment type="caution">
    <text evidence="1">The sequence shown here is derived from an EMBL/GenBank/DDBJ whole genome shotgun (WGS) entry which is preliminary data.</text>
</comment>
<dbReference type="Proteomes" id="UP000772434">
    <property type="component" value="Unassembled WGS sequence"/>
</dbReference>
<keyword evidence="2" id="KW-1185">Reference proteome</keyword>
<dbReference type="AlphaFoldDB" id="A0A9P5P4X3"/>
<proteinExistence type="predicted"/>